<sequence>MEILKTYGVINKYQMDIIIRSNVWQQIIMKIQLYQGVKIKLLNFGQKRMNGCVYKQQMIILIAYQDQVQINNKIELSHVEMIKIQQQQNNQDRIQSGTEQYGYRVCFIDNNMFTFSQRDKEQISVFEMNPNNKQFTKIRDITIKSGKDNVSRFPKQYINSKCILVSKNGEYVNLIRKQQNGEFRTEQSIHFGINSLYGVMSDDGEYSITWDDKSNIIQIRRYKEQ</sequence>
<proteinExistence type="predicted"/>
<dbReference type="OrthoDB" id="4869960at2759"/>
<evidence type="ECO:0000313" key="2">
    <source>
        <dbReference type="Proteomes" id="UP000689195"/>
    </source>
</evidence>
<accession>A0A8S1WQ51</accession>
<name>A0A8S1WQ51_9CILI</name>
<organism evidence="1 2">
    <name type="scientific">Paramecium pentaurelia</name>
    <dbReference type="NCBI Taxonomy" id="43138"/>
    <lineage>
        <taxon>Eukaryota</taxon>
        <taxon>Sar</taxon>
        <taxon>Alveolata</taxon>
        <taxon>Ciliophora</taxon>
        <taxon>Intramacronucleata</taxon>
        <taxon>Oligohymenophorea</taxon>
        <taxon>Peniculida</taxon>
        <taxon>Parameciidae</taxon>
        <taxon>Paramecium</taxon>
    </lineage>
</organism>
<gene>
    <name evidence="1" type="ORF">PPENT_87.1.T0980205</name>
</gene>
<reference evidence="1" key="1">
    <citation type="submission" date="2021-01" db="EMBL/GenBank/DDBJ databases">
        <authorList>
            <consortium name="Genoscope - CEA"/>
            <person name="William W."/>
        </authorList>
    </citation>
    <scope>NUCLEOTIDE SEQUENCE</scope>
</reference>
<protein>
    <submittedName>
        <fullName evidence="1">Uncharacterized protein</fullName>
    </submittedName>
</protein>
<dbReference type="Proteomes" id="UP000689195">
    <property type="component" value="Unassembled WGS sequence"/>
</dbReference>
<evidence type="ECO:0000313" key="1">
    <source>
        <dbReference type="EMBL" id="CAD8191342.1"/>
    </source>
</evidence>
<dbReference type="EMBL" id="CAJJDO010000098">
    <property type="protein sequence ID" value="CAD8191342.1"/>
    <property type="molecule type" value="Genomic_DNA"/>
</dbReference>
<comment type="caution">
    <text evidence="1">The sequence shown here is derived from an EMBL/GenBank/DDBJ whole genome shotgun (WGS) entry which is preliminary data.</text>
</comment>
<keyword evidence="2" id="KW-1185">Reference proteome</keyword>
<dbReference type="AlphaFoldDB" id="A0A8S1WQ51"/>